<dbReference type="Proteomes" id="UP000275772">
    <property type="component" value="Unassembled WGS sequence"/>
</dbReference>
<dbReference type="AlphaFoldDB" id="A0A383V0K9"/>
<organism evidence="1 2">
    <name type="scientific">Blumeria hordei</name>
    <name type="common">Barley powdery mildew</name>
    <name type="synonym">Blumeria graminis f. sp. hordei</name>
    <dbReference type="NCBI Taxonomy" id="2867405"/>
    <lineage>
        <taxon>Eukaryota</taxon>
        <taxon>Fungi</taxon>
        <taxon>Dikarya</taxon>
        <taxon>Ascomycota</taxon>
        <taxon>Pezizomycotina</taxon>
        <taxon>Leotiomycetes</taxon>
        <taxon>Erysiphales</taxon>
        <taxon>Erysiphaceae</taxon>
        <taxon>Blumeria</taxon>
    </lineage>
</organism>
<dbReference type="EMBL" id="UNSH01000086">
    <property type="protein sequence ID" value="SZF06134.1"/>
    <property type="molecule type" value="Genomic_DNA"/>
</dbReference>
<name>A0A383V0K9_BLUHO</name>
<evidence type="ECO:0000313" key="1">
    <source>
        <dbReference type="EMBL" id="SZF06134.1"/>
    </source>
</evidence>
<protein>
    <submittedName>
        <fullName evidence="1">Uncharacterized protein</fullName>
    </submittedName>
</protein>
<evidence type="ECO:0000313" key="2">
    <source>
        <dbReference type="Proteomes" id="UP000275772"/>
    </source>
</evidence>
<gene>
    <name evidence="1" type="ORF">BLGHR1_16937</name>
</gene>
<accession>A0A383V0K9</accession>
<dbReference type="VEuPathDB" id="FungiDB:BLGHR1_16937"/>
<reference evidence="1 2" key="1">
    <citation type="submission" date="2017-11" db="EMBL/GenBank/DDBJ databases">
        <authorList>
            <person name="Kracher B."/>
        </authorList>
    </citation>
    <scope>NUCLEOTIDE SEQUENCE [LARGE SCALE GENOMIC DNA]</scope>
    <source>
        <strain evidence="1 2">RACE1</strain>
    </source>
</reference>
<proteinExistence type="predicted"/>
<sequence length="65" mass="7644">MNMEDRRCRERMELLSQVILRATSTEPRWRRLAPASCRQRIINDGLRLNGISRTVTPSSLLKINY</sequence>